<reference evidence="1" key="1">
    <citation type="submission" date="2020-05" db="EMBL/GenBank/DDBJ databases">
        <authorList>
            <person name="Chiriac C."/>
            <person name="Salcher M."/>
            <person name="Ghai R."/>
            <person name="Kavagutti S V."/>
        </authorList>
    </citation>
    <scope>NUCLEOTIDE SEQUENCE</scope>
</reference>
<gene>
    <name evidence="1" type="ORF">UFOPK2360_00715</name>
</gene>
<dbReference type="Gene3D" id="3.90.1200.10">
    <property type="match status" value="1"/>
</dbReference>
<organism evidence="1">
    <name type="scientific">freshwater metagenome</name>
    <dbReference type="NCBI Taxonomy" id="449393"/>
    <lineage>
        <taxon>unclassified sequences</taxon>
        <taxon>metagenomes</taxon>
        <taxon>ecological metagenomes</taxon>
    </lineage>
</organism>
<protein>
    <submittedName>
        <fullName evidence="1">Unannotated protein</fullName>
    </submittedName>
</protein>
<dbReference type="PANTHER" id="PTHR22603">
    <property type="entry name" value="CHOLINE/ETHANOALAMINE KINASE"/>
    <property type="match status" value="1"/>
</dbReference>
<sequence>MKRAFAVLDESKVPCNNDLLPANFINDGERIRLIDYEYSGNNDACFELGNIWSEAKLPRQALDDLVSAYYGGIRPEKIARAWLFALLAKYGWTLWASIQSSISDLDFDFWSWGAEKYEDAQKSFTSREFEKALFEVTRKS</sequence>
<dbReference type="GO" id="GO:0006646">
    <property type="term" value="P:phosphatidylethanolamine biosynthetic process"/>
    <property type="evidence" value="ECO:0007669"/>
    <property type="project" value="TreeGrafter"/>
</dbReference>
<dbReference type="GO" id="GO:0005737">
    <property type="term" value="C:cytoplasm"/>
    <property type="evidence" value="ECO:0007669"/>
    <property type="project" value="TreeGrafter"/>
</dbReference>
<accession>A0A6J6NB18</accession>
<dbReference type="EMBL" id="CAEZXH010000035">
    <property type="protein sequence ID" value="CAB4683402.1"/>
    <property type="molecule type" value="Genomic_DNA"/>
</dbReference>
<dbReference type="SUPFAM" id="SSF56112">
    <property type="entry name" value="Protein kinase-like (PK-like)"/>
    <property type="match status" value="1"/>
</dbReference>
<dbReference type="Pfam" id="PF01633">
    <property type="entry name" value="Choline_kinase"/>
    <property type="match status" value="1"/>
</dbReference>
<proteinExistence type="predicted"/>
<dbReference type="AlphaFoldDB" id="A0A6J6NB18"/>
<dbReference type="PANTHER" id="PTHR22603:SF66">
    <property type="entry name" value="ETHANOLAMINE KINASE"/>
    <property type="match status" value="1"/>
</dbReference>
<dbReference type="GO" id="GO:0004305">
    <property type="term" value="F:ethanolamine kinase activity"/>
    <property type="evidence" value="ECO:0007669"/>
    <property type="project" value="TreeGrafter"/>
</dbReference>
<evidence type="ECO:0000313" key="1">
    <source>
        <dbReference type="EMBL" id="CAB4683402.1"/>
    </source>
</evidence>
<dbReference type="InterPro" id="IPR011009">
    <property type="entry name" value="Kinase-like_dom_sf"/>
</dbReference>
<name>A0A6J6NB18_9ZZZZ</name>